<evidence type="ECO:0000259" key="2">
    <source>
        <dbReference type="Pfam" id="PF19289"/>
    </source>
</evidence>
<evidence type="ECO:0000313" key="4">
    <source>
        <dbReference type="EMBL" id="KZX10988.1"/>
    </source>
</evidence>
<dbReference type="InterPro" id="IPR002510">
    <property type="entry name" value="Metalloprtase-TldD/E_N"/>
</dbReference>
<dbReference type="InterPro" id="IPR045569">
    <property type="entry name" value="Metalloprtase-TldD/E_C"/>
</dbReference>
<dbReference type="GO" id="GO:0005829">
    <property type="term" value="C:cytosol"/>
    <property type="evidence" value="ECO:0007669"/>
    <property type="project" value="TreeGrafter"/>
</dbReference>
<sequence length="444" mass="48794">MLMDVVEDLKREILKYSNEYEIYISNTNEIQLDSENETINFAKNDDNYGIGIRILNGNKIGFAYTSDIESYSKIPDKAFLNSKLNEDDENFSFTFPSKYPKVKGLYDKKFNDLEFQEIYDLLEESISTVKDENCQTSSAGFHCGLFKSLVVNSNGVEVSNQSTSFSSHIAVVAEDGGEKSSFYDSLSSTKFDLNVVDLSKNVCKIAIDSIGGEKIDTGDKTVVLDYHAATGLLNTFISGFNGGAVLRGRSILKDKVSEKISSSDLSIYDDGTINGGLMSSTSDSEGTASQKTPLVENGILKGFIYDVYNSNKYNNLDDIDEDKKQLSTGNGFRSYSSVPAPSSSNILFDFKQSVDMEEIRNGIIASDVLGAHTANPISGDFSVEINNPFLIENGEITKPIKKAMISGNIFKVIETVKALKSEVIQKGSFIIPKILCENLRVVGD</sequence>
<name>A0A165ZPF7_9EURY</name>
<dbReference type="OrthoDB" id="84520at2157"/>
<evidence type="ECO:0000313" key="5">
    <source>
        <dbReference type="Proteomes" id="UP000077245"/>
    </source>
</evidence>
<dbReference type="Pfam" id="PF01523">
    <property type="entry name" value="PmbA_TldD_1st"/>
    <property type="match status" value="1"/>
</dbReference>
<keyword evidence="4" id="KW-0482">Metalloprotease</keyword>
<dbReference type="Pfam" id="PF19289">
    <property type="entry name" value="PmbA_TldD_3rd"/>
    <property type="match status" value="1"/>
</dbReference>
<protein>
    <submittedName>
        <fullName evidence="4">Metalloprotease TldD</fullName>
        <ecNumber evidence="4">3.4.-.-</ecNumber>
    </submittedName>
</protein>
<dbReference type="Proteomes" id="UP000077245">
    <property type="component" value="Unassembled WGS sequence"/>
</dbReference>
<feature type="domain" description="Metalloprotease TldD/E C-terminal" evidence="2">
    <location>
        <begin position="218"/>
        <end position="443"/>
    </location>
</feature>
<dbReference type="EC" id="3.4.-.-" evidence="4"/>
<dbReference type="InterPro" id="IPR036059">
    <property type="entry name" value="TldD/PmbA_sf"/>
</dbReference>
<proteinExistence type="predicted"/>
<dbReference type="RefSeq" id="WP_067092381.1">
    <property type="nucleotide sequence ID" value="NZ_LWMV01000199.1"/>
</dbReference>
<dbReference type="InterPro" id="IPR045570">
    <property type="entry name" value="Metalloprtase-TldD/E_cen_dom"/>
</dbReference>
<keyword evidence="4" id="KW-0378">Hydrolase</keyword>
<dbReference type="PANTHER" id="PTHR43421">
    <property type="entry name" value="METALLOPROTEASE PMBA"/>
    <property type="match status" value="1"/>
</dbReference>
<dbReference type="PANTHER" id="PTHR43421:SF1">
    <property type="entry name" value="METALLOPROTEASE PMBA"/>
    <property type="match status" value="1"/>
</dbReference>
<comment type="caution">
    <text evidence="4">The sequence shown here is derived from an EMBL/GenBank/DDBJ whole genome shotgun (WGS) entry which is preliminary data.</text>
</comment>
<dbReference type="EMBL" id="LWMV01000199">
    <property type="protein sequence ID" value="KZX10988.1"/>
    <property type="molecule type" value="Genomic_DNA"/>
</dbReference>
<dbReference type="InterPro" id="IPR047657">
    <property type="entry name" value="PmbA"/>
</dbReference>
<keyword evidence="5" id="KW-1185">Reference proteome</keyword>
<keyword evidence="4" id="KW-0645">Protease</keyword>
<organism evidence="4 5">
    <name type="scientific">Methanobrevibacter curvatus</name>
    <dbReference type="NCBI Taxonomy" id="49547"/>
    <lineage>
        <taxon>Archaea</taxon>
        <taxon>Methanobacteriati</taxon>
        <taxon>Methanobacteriota</taxon>
        <taxon>Methanomada group</taxon>
        <taxon>Methanobacteria</taxon>
        <taxon>Methanobacteriales</taxon>
        <taxon>Methanobacteriaceae</taxon>
        <taxon>Methanobrevibacter</taxon>
    </lineage>
</organism>
<dbReference type="GO" id="GO:0008237">
    <property type="term" value="F:metallopeptidase activity"/>
    <property type="evidence" value="ECO:0007669"/>
    <property type="project" value="UniProtKB-KW"/>
</dbReference>
<dbReference type="STRING" id="49547.MBCUR_16090"/>
<evidence type="ECO:0000259" key="1">
    <source>
        <dbReference type="Pfam" id="PF01523"/>
    </source>
</evidence>
<evidence type="ECO:0000259" key="3">
    <source>
        <dbReference type="Pfam" id="PF19290"/>
    </source>
</evidence>
<dbReference type="GO" id="GO:0006508">
    <property type="term" value="P:proteolysis"/>
    <property type="evidence" value="ECO:0007669"/>
    <property type="project" value="UniProtKB-KW"/>
</dbReference>
<dbReference type="AlphaFoldDB" id="A0A165ZPF7"/>
<dbReference type="PATRIC" id="fig|49547.3.peg.1717"/>
<dbReference type="Pfam" id="PF19290">
    <property type="entry name" value="PmbA_TldD_2nd"/>
    <property type="match status" value="1"/>
</dbReference>
<dbReference type="Gene3D" id="3.30.2290.10">
    <property type="entry name" value="PmbA/TldD superfamily"/>
    <property type="match status" value="1"/>
</dbReference>
<reference evidence="4 5" key="1">
    <citation type="submission" date="2016-04" db="EMBL/GenBank/DDBJ databases">
        <title>Genome sequence of Methanobrevibacter curvatus DSM 11111.</title>
        <authorList>
            <person name="Poehlein A."/>
            <person name="Seedorf H."/>
            <person name="Daniel R."/>
        </authorList>
    </citation>
    <scope>NUCLEOTIDE SEQUENCE [LARGE SCALE GENOMIC DNA]</scope>
    <source>
        <strain evidence="4 5">DSM 11111</strain>
    </source>
</reference>
<gene>
    <name evidence="4" type="primary">tldD_1</name>
    <name evidence="4" type="ORF">MBCUR_16090</name>
</gene>
<dbReference type="InterPro" id="IPR035068">
    <property type="entry name" value="TldD/PmbA_N"/>
</dbReference>
<feature type="domain" description="Metalloprotease TldD/E N-terminal" evidence="1">
    <location>
        <begin position="20"/>
        <end position="70"/>
    </location>
</feature>
<accession>A0A165ZPF7</accession>
<dbReference type="SUPFAM" id="SSF111283">
    <property type="entry name" value="Putative modulator of DNA gyrase, PmbA/TldD"/>
    <property type="match status" value="1"/>
</dbReference>
<feature type="domain" description="Metalloprotease TldD/E central" evidence="3">
    <location>
        <begin position="109"/>
        <end position="208"/>
    </location>
</feature>